<evidence type="ECO:0000313" key="1">
    <source>
        <dbReference type="EMBL" id="GAA3397547.1"/>
    </source>
</evidence>
<organism evidence="1 2">
    <name type="scientific">Cryptosporangium minutisporangium</name>
    <dbReference type="NCBI Taxonomy" id="113569"/>
    <lineage>
        <taxon>Bacteria</taxon>
        <taxon>Bacillati</taxon>
        <taxon>Actinomycetota</taxon>
        <taxon>Actinomycetes</taxon>
        <taxon>Cryptosporangiales</taxon>
        <taxon>Cryptosporangiaceae</taxon>
        <taxon>Cryptosporangium</taxon>
    </lineage>
</organism>
<reference evidence="2" key="1">
    <citation type="journal article" date="2019" name="Int. J. Syst. Evol. Microbiol.">
        <title>The Global Catalogue of Microorganisms (GCM) 10K type strain sequencing project: providing services to taxonomists for standard genome sequencing and annotation.</title>
        <authorList>
            <consortium name="The Broad Institute Genomics Platform"/>
            <consortium name="The Broad Institute Genome Sequencing Center for Infectious Disease"/>
            <person name="Wu L."/>
            <person name="Ma J."/>
        </authorList>
    </citation>
    <scope>NUCLEOTIDE SEQUENCE [LARGE SCALE GENOMIC DNA]</scope>
    <source>
        <strain evidence="2">JCM 9458</strain>
    </source>
</reference>
<dbReference type="RefSeq" id="WP_345733368.1">
    <property type="nucleotide sequence ID" value="NZ_BAAAYN010000066.1"/>
</dbReference>
<dbReference type="Proteomes" id="UP001501676">
    <property type="component" value="Unassembled WGS sequence"/>
</dbReference>
<evidence type="ECO:0000313" key="2">
    <source>
        <dbReference type="Proteomes" id="UP001501676"/>
    </source>
</evidence>
<accession>A0ABP6TAI7</accession>
<proteinExistence type="predicted"/>
<protein>
    <submittedName>
        <fullName evidence="1">Uncharacterized protein</fullName>
    </submittedName>
</protein>
<name>A0ABP6TAI7_9ACTN</name>
<sequence>MGGVVWRGASAGVDMNLDGWNEAFLDRLDENSAGRPLYLFVDQDLLSEISGLPAGDAVVAFSVAFRDRVREAPFGAAARDAREWKRRGFAGRPRFVSHLAMTVLAVTDEPAGRGNGVYPRLNELLGLAPEAVIPLGYDEDVPFLWQSWNAWLEGPGARYGRPTAKPDEHFPYQGWARSQGVIRFSDRLMLEQFLAARDAGRCTNPSVGELFGWLFYRGAVGVELRDRLFRDEGTVAILERVLANETTRWHRDGPRPGFRRAAPLGLLHWDDWTDEFSGAVEILPEWVGMEFDLGEGDRQVVDGSDSVRLIMPGASEPQLLRAGVEHHLTADITVQLGGDYPYVLRRSPDVDGWLQCRSIGDETVVRILAPESQAAALRAAGLSEPSAPSKVDGWLWWRDVHLTRAQTNRLRALGLTAVRFAAGPAMTFEGGLSVGGNAYVSGGEPDLIIPPGVASIVLDGRPHEVPPGEDRVRLADLFLDPGAHQVTTDAGQSVTFRIADRIQDAAPQARVEIRVCSALNNYLFSSATRDSGAAVALSGAVLRGVAMAEPLAVVRQGTAAECLVLTGNGELRQVWPTTPAWLREMGIAPNVVDVPDAIRQTVDDPVAFLVRSPGGRAMKIVSLPPGAVMPGGNLPSRPRPDLAGDVVHALLRQPGLDPRVRDALGKSIRVQPIPGRAGQESKTEVVVRPDVIPGRIEVNPFDDVLNWLGERENGFVSEALFARTWAWLCGRYGYADLADRWRAVLRTLADLGHVERDFGRGQVAVAAAGLVALPRAAGLYVLTGGRTEQLLDRLSDADDPVLGDAAAGMLVHSVTPVVAGGRPSGPTIVYVEIDPAERGAIRSALGRVGVTMQGCVADQLLSMLPTLEQTREHNLHLSASPAFDYRRRVLRHGSWVWAQREDDRVRGLYLYRPPHAPRTFAWRCATDGALVQVDSLTGEWMARADIGQRALLAHHASARQLFTPVDVPLPAMVGRALTLRSGLPAARARMRRRDGGVATEVIVYENVDYSTADRIARLLGQELGSDGGMRVER</sequence>
<comment type="caution">
    <text evidence="1">The sequence shown here is derived from an EMBL/GenBank/DDBJ whole genome shotgun (WGS) entry which is preliminary data.</text>
</comment>
<gene>
    <name evidence="1" type="ORF">GCM10020369_78180</name>
</gene>
<dbReference type="EMBL" id="BAAAYN010000066">
    <property type="protein sequence ID" value="GAA3397547.1"/>
    <property type="molecule type" value="Genomic_DNA"/>
</dbReference>
<keyword evidence="2" id="KW-1185">Reference proteome</keyword>